<dbReference type="InterPro" id="IPR050482">
    <property type="entry name" value="Sensor_HK_TwoCompSys"/>
</dbReference>
<evidence type="ECO:0000256" key="6">
    <source>
        <dbReference type="ARBA" id="ARBA00022777"/>
    </source>
</evidence>
<dbReference type="SUPFAM" id="SSF55874">
    <property type="entry name" value="ATPase domain of HSP90 chaperone/DNA topoisomerase II/histidine kinase"/>
    <property type="match status" value="1"/>
</dbReference>
<dbReference type="Proteomes" id="UP001184150">
    <property type="component" value="Unassembled WGS sequence"/>
</dbReference>
<dbReference type="RefSeq" id="WP_169041109.1">
    <property type="nucleotide sequence ID" value="NZ_JAVDRD010000002.1"/>
</dbReference>
<evidence type="ECO:0000256" key="7">
    <source>
        <dbReference type="ARBA" id="ARBA00022840"/>
    </source>
</evidence>
<dbReference type="EC" id="2.7.13.3" evidence="2"/>
<feature type="transmembrane region" description="Helical" evidence="9">
    <location>
        <begin position="152"/>
        <end position="170"/>
    </location>
</feature>
<evidence type="ECO:0000256" key="9">
    <source>
        <dbReference type="SAM" id="Phobius"/>
    </source>
</evidence>
<keyword evidence="4" id="KW-0808">Transferase</keyword>
<sequence>MEIRHMYARRSGKVLALCRLTMAAMFMAGIVFSPDVALRNPGITRILAGGYVFWVIVLACAAWTDWWYDCRLAPAAQVIDFVAFAGAIYFTERPQGVLTGPFLVFGTFLLLVALVRWGTIGVATTGMGLFFAAIVPAGMLTLGGAAPDPLRFVRGLICMVVVSMLMLWLASRQRGRRVVTLPEPAGPPGARRNRVLASALRQACLTMGARGAALAVAWGDEPWIDLLIEDDGRVTSERQGPSALSTALAMPAPPTLFDRQRARRIGLPAEHQLVIERSTAAIPLAEICGVNEGILATFSSVSSQGQLLVWGIPAMAVDDLPWMSALVREIGLALDREEMATLAKSSAVAEVRNALARDLHDSVVQFLAGTMFRLEALRRRLRDGKDPEGEIVAMKEALRREQAQLRVMIDRLRRGEDGDRAADVTEELRSLVEEMSAHWRVHIRFDGQTGPLPVPIHLAYELRQMVREAVANAARHGQCSEVMISLHHDGSTLTVTIADDGVGFPGAGQLCQPRSITERVAALGGRVRIAEHSNNHLRPGARLDIEVPTRINA</sequence>
<evidence type="ECO:0000256" key="8">
    <source>
        <dbReference type="ARBA" id="ARBA00023012"/>
    </source>
</evidence>
<dbReference type="InterPro" id="IPR003594">
    <property type="entry name" value="HATPase_dom"/>
</dbReference>
<feature type="domain" description="Signal transduction histidine kinase subgroup 3 dimerisation and phosphoacceptor" evidence="11">
    <location>
        <begin position="352"/>
        <end position="415"/>
    </location>
</feature>
<evidence type="ECO:0000256" key="2">
    <source>
        <dbReference type="ARBA" id="ARBA00012438"/>
    </source>
</evidence>
<dbReference type="EMBL" id="JAVDRD010000002">
    <property type="protein sequence ID" value="MDR6510170.1"/>
    <property type="molecule type" value="Genomic_DNA"/>
</dbReference>
<dbReference type="Gene3D" id="1.20.5.1930">
    <property type="match status" value="1"/>
</dbReference>
<dbReference type="InterPro" id="IPR011712">
    <property type="entry name" value="Sig_transdc_His_kin_sub3_dim/P"/>
</dbReference>
<feature type="transmembrane region" description="Helical" evidence="9">
    <location>
        <begin position="12"/>
        <end position="31"/>
    </location>
</feature>
<evidence type="ECO:0000313" key="13">
    <source>
        <dbReference type="Proteomes" id="UP001184150"/>
    </source>
</evidence>
<keyword evidence="9" id="KW-0812">Transmembrane</keyword>
<feature type="transmembrane region" description="Helical" evidence="9">
    <location>
        <begin position="43"/>
        <end position="63"/>
    </location>
</feature>
<keyword evidence="5" id="KW-0547">Nucleotide-binding</keyword>
<evidence type="ECO:0000256" key="4">
    <source>
        <dbReference type="ARBA" id="ARBA00022679"/>
    </source>
</evidence>
<evidence type="ECO:0000313" key="12">
    <source>
        <dbReference type="EMBL" id="MDR6510170.1"/>
    </source>
</evidence>
<name>A0ABU1MIP1_9SPHN</name>
<feature type="transmembrane region" description="Helical" evidence="9">
    <location>
        <begin position="96"/>
        <end position="115"/>
    </location>
</feature>
<evidence type="ECO:0000259" key="10">
    <source>
        <dbReference type="Pfam" id="PF02518"/>
    </source>
</evidence>
<dbReference type="PANTHER" id="PTHR24421">
    <property type="entry name" value="NITRATE/NITRITE SENSOR PROTEIN NARX-RELATED"/>
    <property type="match status" value="1"/>
</dbReference>
<comment type="catalytic activity">
    <reaction evidence="1">
        <text>ATP + protein L-histidine = ADP + protein N-phospho-L-histidine.</text>
        <dbReference type="EC" id="2.7.13.3"/>
    </reaction>
</comment>
<keyword evidence="7" id="KW-0067">ATP-binding</keyword>
<feature type="domain" description="Histidine kinase/HSP90-like ATPase" evidence="10">
    <location>
        <begin position="461"/>
        <end position="506"/>
    </location>
</feature>
<keyword evidence="8" id="KW-0902">Two-component regulatory system</keyword>
<dbReference type="CDD" id="cd16917">
    <property type="entry name" value="HATPase_UhpB-NarQ-NarX-like"/>
    <property type="match status" value="1"/>
</dbReference>
<keyword evidence="9" id="KW-1133">Transmembrane helix</keyword>
<dbReference type="InterPro" id="IPR036890">
    <property type="entry name" value="HATPase_C_sf"/>
</dbReference>
<evidence type="ECO:0000256" key="1">
    <source>
        <dbReference type="ARBA" id="ARBA00000085"/>
    </source>
</evidence>
<keyword evidence="13" id="KW-1185">Reference proteome</keyword>
<dbReference type="Pfam" id="PF02518">
    <property type="entry name" value="HATPase_c"/>
    <property type="match status" value="1"/>
</dbReference>
<feature type="transmembrane region" description="Helical" evidence="9">
    <location>
        <begin position="127"/>
        <end position="146"/>
    </location>
</feature>
<accession>A0ABU1MIP1</accession>
<keyword evidence="6 12" id="KW-0418">Kinase</keyword>
<dbReference type="PANTHER" id="PTHR24421:SF10">
    <property type="entry name" value="NITRATE_NITRITE SENSOR PROTEIN NARQ"/>
    <property type="match status" value="1"/>
</dbReference>
<proteinExistence type="predicted"/>
<dbReference type="GO" id="GO:0016301">
    <property type="term" value="F:kinase activity"/>
    <property type="evidence" value="ECO:0007669"/>
    <property type="project" value="UniProtKB-KW"/>
</dbReference>
<evidence type="ECO:0000256" key="5">
    <source>
        <dbReference type="ARBA" id="ARBA00022741"/>
    </source>
</evidence>
<comment type="caution">
    <text evidence="12">The sequence shown here is derived from an EMBL/GenBank/DDBJ whole genome shotgun (WGS) entry which is preliminary data.</text>
</comment>
<evidence type="ECO:0000256" key="3">
    <source>
        <dbReference type="ARBA" id="ARBA00022553"/>
    </source>
</evidence>
<keyword evidence="9" id="KW-0472">Membrane</keyword>
<organism evidence="12 13">
    <name type="scientific">Novosphingobium capsulatum</name>
    <dbReference type="NCBI Taxonomy" id="13688"/>
    <lineage>
        <taxon>Bacteria</taxon>
        <taxon>Pseudomonadati</taxon>
        <taxon>Pseudomonadota</taxon>
        <taxon>Alphaproteobacteria</taxon>
        <taxon>Sphingomonadales</taxon>
        <taxon>Sphingomonadaceae</taxon>
        <taxon>Novosphingobium</taxon>
    </lineage>
</organism>
<evidence type="ECO:0000259" key="11">
    <source>
        <dbReference type="Pfam" id="PF07730"/>
    </source>
</evidence>
<keyword evidence="3" id="KW-0597">Phosphoprotein</keyword>
<reference evidence="12 13" key="1">
    <citation type="submission" date="2023-07" db="EMBL/GenBank/DDBJ databases">
        <title>Sorghum-associated microbial communities from plants grown in Nebraska, USA.</title>
        <authorList>
            <person name="Schachtman D."/>
        </authorList>
    </citation>
    <scope>NUCLEOTIDE SEQUENCE [LARGE SCALE GENOMIC DNA]</scope>
    <source>
        <strain evidence="12 13">DS1027</strain>
    </source>
</reference>
<gene>
    <name evidence="12" type="ORF">J2792_001030</name>
</gene>
<dbReference type="Pfam" id="PF07730">
    <property type="entry name" value="HisKA_3"/>
    <property type="match status" value="1"/>
</dbReference>
<dbReference type="Gene3D" id="3.30.565.10">
    <property type="entry name" value="Histidine kinase-like ATPase, C-terminal domain"/>
    <property type="match status" value="1"/>
</dbReference>
<protein>
    <recommendedName>
        <fullName evidence="2">histidine kinase</fullName>
        <ecNumber evidence="2">2.7.13.3</ecNumber>
    </recommendedName>
</protein>